<dbReference type="CDD" id="cd02440">
    <property type="entry name" value="AdoMet_MTases"/>
    <property type="match status" value="1"/>
</dbReference>
<comment type="caution">
    <text evidence="3">The sequence shown here is derived from an EMBL/GenBank/DDBJ whole genome shotgun (WGS) entry which is preliminary data.</text>
</comment>
<evidence type="ECO:0000259" key="1">
    <source>
        <dbReference type="Pfam" id="PF08241"/>
    </source>
</evidence>
<dbReference type="InterPro" id="IPR019302">
    <property type="entry name" value="CAP12/PCTIR_TIR_dom"/>
</dbReference>
<protein>
    <submittedName>
        <fullName evidence="3">Methyltransferase domain-containing protein</fullName>
    </submittedName>
</protein>
<dbReference type="Proteomes" id="UP000253562">
    <property type="component" value="Unassembled WGS sequence"/>
</dbReference>
<dbReference type="InterPro" id="IPR013216">
    <property type="entry name" value="Methyltransf_11"/>
</dbReference>
<organism evidence="3 4">
    <name type="scientific">Bremerella cremea</name>
    <dbReference type="NCBI Taxonomy" id="1031537"/>
    <lineage>
        <taxon>Bacteria</taxon>
        <taxon>Pseudomonadati</taxon>
        <taxon>Planctomycetota</taxon>
        <taxon>Planctomycetia</taxon>
        <taxon>Pirellulales</taxon>
        <taxon>Pirellulaceae</taxon>
        <taxon>Bremerella</taxon>
    </lineage>
</organism>
<dbReference type="Gene3D" id="3.40.50.150">
    <property type="entry name" value="Vaccinia Virus protein VP39"/>
    <property type="match status" value="1"/>
</dbReference>
<evidence type="ECO:0000313" key="3">
    <source>
        <dbReference type="EMBL" id="RCS54001.1"/>
    </source>
</evidence>
<evidence type="ECO:0000259" key="2">
    <source>
        <dbReference type="Pfam" id="PF10137"/>
    </source>
</evidence>
<reference evidence="3 4" key="1">
    <citation type="submission" date="2018-07" db="EMBL/GenBank/DDBJ databases">
        <title>Comparative genomes isolates from brazilian mangrove.</title>
        <authorList>
            <person name="De Araujo J.E."/>
            <person name="Taketani R.G."/>
            <person name="Silva M.C.P."/>
            <person name="Lourenco M.V."/>
            <person name="Oliveira V.M."/>
            <person name="Andreote F.D."/>
        </authorList>
    </citation>
    <scope>NUCLEOTIDE SEQUENCE [LARGE SCALE GENOMIC DNA]</scope>
    <source>
        <strain evidence="3 4">HEX PRIS-MGV</strain>
    </source>
</reference>
<dbReference type="InterPro" id="IPR029063">
    <property type="entry name" value="SAM-dependent_MTases_sf"/>
</dbReference>
<dbReference type="OrthoDB" id="284881at2"/>
<evidence type="ECO:0000313" key="4">
    <source>
        <dbReference type="Proteomes" id="UP000253562"/>
    </source>
</evidence>
<keyword evidence="3" id="KW-0808">Transferase</keyword>
<feature type="domain" description="Methyltransferase type 11" evidence="1">
    <location>
        <begin position="377"/>
        <end position="471"/>
    </location>
</feature>
<dbReference type="RefSeq" id="WP_114367066.1">
    <property type="nucleotide sequence ID" value="NZ_QPEX01000010.1"/>
</dbReference>
<dbReference type="GO" id="GO:0032259">
    <property type="term" value="P:methylation"/>
    <property type="evidence" value="ECO:0007669"/>
    <property type="project" value="UniProtKB-KW"/>
</dbReference>
<feature type="domain" description="CD-NTase-associated protein 12/Pycsar effector protein TIR" evidence="2">
    <location>
        <begin position="9"/>
        <end position="127"/>
    </location>
</feature>
<dbReference type="GO" id="GO:0050135">
    <property type="term" value="F:NADP+ nucleosidase activity"/>
    <property type="evidence" value="ECO:0007669"/>
    <property type="project" value="InterPro"/>
</dbReference>
<accession>A0A368KUJ3</accession>
<dbReference type="AlphaFoldDB" id="A0A368KUJ3"/>
<sequence length="561" mass="63028">MTELKKPTMFIGSTVEALAIAREIQEGLDYVCRGRCWDQGIFGPSEFSLQALTEHAEEFDFAVLVLSADDVVNSRGENQRAPRDNIVFELGLFTGVLGRERTFMLCERGDKVKIPSDLAGVTPITFEKDEDNLTASLGAACHQLIKAIKKHGSRDAKYQIANADAPTSSSETDIDRLVEEHYEITGMNAPKAGLDSWHKTIVPVLRQSTYYTTPTYYLNGDLNIVGWNIAFELLFEEIAHHILYRHVNYFIARLANQDDVFAHAKQFSERVRAGDLPFNDDELLVYRSNRYGIAHFHKVATQLHGIDGERRGWAAALFVKSLNWDVFQSDLRERIWQDKLWGVYATAYDKVLKGYPPYQKLLADVTSIVGDNCSSVVDIGAGTGNSTEVLLERNIRVTSVESSAEMIDRMRSKGFDPNMHRIVKARAEYLADVFQEEKFDAAVLVNVLYSSQDPFKCLCNVRDILRPGGVIGLSTTHADISLTPLLDGIESHLKDTGQMDAVASEYSLIREINEDIERRIAKRTSSSEYLEMVSEAGFVVVKSDEFTYDGAVMLIHARLRN</sequence>
<name>A0A368KUJ3_9BACT</name>
<dbReference type="PANTHER" id="PTHR43591">
    <property type="entry name" value="METHYLTRANSFERASE"/>
    <property type="match status" value="1"/>
</dbReference>
<dbReference type="Pfam" id="PF08241">
    <property type="entry name" value="Methyltransf_11"/>
    <property type="match status" value="1"/>
</dbReference>
<dbReference type="EMBL" id="QPEX01000010">
    <property type="protein sequence ID" value="RCS54001.1"/>
    <property type="molecule type" value="Genomic_DNA"/>
</dbReference>
<proteinExistence type="predicted"/>
<dbReference type="Pfam" id="PF10137">
    <property type="entry name" value="CAP12-PCTIR_TIR"/>
    <property type="match status" value="1"/>
</dbReference>
<dbReference type="SUPFAM" id="SSF53335">
    <property type="entry name" value="S-adenosyl-L-methionine-dependent methyltransferases"/>
    <property type="match status" value="1"/>
</dbReference>
<keyword evidence="3" id="KW-0489">Methyltransferase</keyword>
<gene>
    <name evidence="3" type="ORF">DTL42_02265</name>
</gene>
<dbReference type="GO" id="GO:0008757">
    <property type="term" value="F:S-adenosylmethionine-dependent methyltransferase activity"/>
    <property type="evidence" value="ECO:0007669"/>
    <property type="project" value="InterPro"/>
</dbReference>